<dbReference type="Proteomes" id="UP000018159">
    <property type="component" value="Unassembled WGS sequence"/>
</dbReference>
<reference evidence="3 4" key="1">
    <citation type="journal article" date="2013" name="PLoS ONE">
        <title>Enrichment and Genome Sequence of the Group I.1a Ammonia-Oxidizing Archaeon ?Ca. Nitrosotenuis uzonensis? Representing a Clade Globally.</title>
        <authorList>
            <person name="Lebedeva E.V."/>
            <person name="Hatzenpichler R."/>
            <person name="Pelletier E."/>
            <person name="Schuster N."/>
            <person name="Hauzmayer S."/>
            <person name="Bulaev A."/>
            <person name="Grigor'eva N.V."/>
            <person name="Galushko A."/>
            <person name="Schmid M."/>
            <person name="Palatinszky M."/>
            <person name="Le Paslier D."/>
            <person name="Daims H."/>
            <person name="Wagner M."/>
        </authorList>
    </citation>
    <scope>NUCLEOTIDE SEQUENCE [LARGE SCALE GENOMIC DNA]</scope>
    <source>
        <strain evidence="3 4">N4</strain>
    </source>
</reference>
<name>V6AU95_9ARCH</name>
<dbReference type="OrthoDB" id="105697at2157"/>
<dbReference type="EMBL" id="CBTY010000009">
    <property type="protein sequence ID" value="CDI06381.1"/>
    <property type="molecule type" value="Genomic_DNA"/>
</dbReference>
<proteinExistence type="inferred from homology"/>
<dbReference type="CDD" id="cd00293">
    <property type="entry name" value="USP-like"/>
    <property type="match status" value="1"/>
</dbReference>
<dbReference type="InterPro" id="IPR006016">
    <property type="entry name" value="UspA"/>
</dbReference>
<organism evidence="3 4">
    <name type="scientific">Candidatus Nitrosotenuis uzonensis</name>
    <dbReference type="NCBI Taxonomy" id="1407055"/>
    <lineage>
        <taxon>Archaea</taxon>
        <taxon>Nitrososphaerota</taxon>
        <taxon>Candidatus Nitrosotenuis</taxon>
    </lineage>
</organism>
<dbReference type="InterPro" id="IPR014729">
    <property type="entry name" value="Rossmann-like_a/b/a_fold"/>
</dbReference>
<dbReference type="PANTHER" id="PTHR46268:SF6">
    <property type="entry name" value="UNIVERSAL STRESS PROTEIN UP12"/>
    <property type="match status" value="1"/>
</dbReference>
<gene>
    <name evidence="3" type="ORF">NITUZ_40547</name>
</gene>
<evidence type="ECO:0000259" key="2">
    <source>
        <dbReference type="Pfam" id="PF00582"/>
    </source>
</evidence>
<accession>V6AU95</accession>
<dbReference type="RefSeq" id="WP_048196779.1">
    <property type="nucleotide sequence ID" value="NZ_CBTY010000009.1"/>
</dbReference>
<protein>
    <submittedName>
        <fullName evidence="3">Universal stress protein YxiE</fullName>
    </submittedName>
</protein>
<dbReference type="PRINTS" id="PR01438">
    <property type="entry name" value="UNVRSLSTRESS"/>
</dbReference>
<dbReference type="InterPro" id="IPR006015">
    <property type="entry name" value="Universal_stress_UspA"/>
</dbReference>
<feature type="domain" description="UspA" evidence="2">
    <location>
        <begin position="3"/>
        <end position="154"/>
    </location>
</feature>
<dbReference type="STRING" id="1407055.NITUZ_40547"/>
<dbReference type="PANTHER" id="PTHR46268">
    <property type="entry name" value="STRESS RESPONSE PROTEIN NHAX"/>
    <property type="match status" value="1"/>
</dbReference>
<dbReference type="SUPFAM" id="SSF52402">
    <property type="entry name" value="Adenine nucleotide alpha hydrolases-like"/>
    <property type="match status" value="1"/>
</dbReference>
<evidence type="ECO:0000256" key="1">
    <source>
        <dbReference type="ARBA" id="ARBA00008791"/>
    </source>
</evidence>
<comment type="similarity">
    <text evidence="1">Belongs to the universal stress protein A family.</text>
</comment>
<comment type="caution">
    <text evidence="3">The sequence shown here is derived from an EMBL/GenBank/DDBJ whole genome shotgun (WGS) entry which is preliminary data.</text>
</comment>
<keyword evidence="4" id="KW-1185">Reference proteome</keyword>
<dbReference type="Pfam" id="PF00582">
    <property type="entry name" value="Usp"/>
    <property type="match status" value="1"/>
</dbReference>
<evidence type="ECO:0000313" key="4">
    <source>
        <dbReference type="Proteomes" id="UP000018159"/>
    </source>
</evidence>
<dbReference type="AlphaFoldDB" id="V6AU95"/>
<dbReference type="Gene3D" id="3.40.50.620">
    <property type="entry name" value="HUPs"/>
    <property type="match status" value="1"/>
</dbReference>
<sequence>MNYQRILVPYDGSKFSKSALNEAVKIARNGGGTIYLCTVITAGNVVPPGALMGLLRSASKGELRQRLLKSARAEAKKMLSAQIKHCEKEGVAAQYDIVANEDIALDILGIAKKRKADLIVIGSQGLHGISKIKSLGSVSRKVSEFASCPVLIVR</sequence>
<evidence type="ECO:0000313" key="3">
    <source>
        <dbReference type="EMBL" id="CDI06381.1"/>
    </source>
</evidence>